<accession>A0A1F6AQP8</accession>
<dbReference type="NCBIfam" id="NF000612">
    <property type="entry name" value="PRK00019.1"/>
    <property type="match status" value="1"/>
</dbReference>
<dbReference type="InterPro" id="IPR027491">
    <property type="entry name" value="Ribosomal_bL31_A"/>
</dbReference>
<feature type="binding site" evidence="7">
    <location>
        <position position="37"/>
    </location>
    <ligand>
        <name>Zn(2+)</name>
        <dbReference type="ChEBI" id="CHEBI:29105"/>
    </ligand>
</feature>
<comment type="similarity">
    <text evidence="1 7">Belongs to the bacterial ribosomal protein bL31 family. Type A subfamily.</text>
</comment>
<dbReference type="PROSITE" id="PS01143">
    <property type="entry name" value="RIBOSOMAL_L31"/>
    <property type="match status" value="1"/>
</dbReference>
<dbReference type="PANTHER" id="PTHR33280:SF1">
    <property type="entry name" value="LARGE RIBOSOMAL SUBUNIT PROTEIN BL31C"/>
    <property type="match status" value="1"/>
</dbReference>
<dbReference type="GO" id="GO:0003735">
    <property type="term" value="F:structural constituent of ribosome"/>
    <property type="evidence" value="ECO:0007669"/>
    <property type="project" value="InterPro"/>
</dbReference>
<comment type="subunit">
    <text evidence="7">Part of the 50S ribosomal subunit.</text>
</comment>
<proteinExistence type="inferred from homology"/>
<dbReference type="SUPFAM" id="SSF143800">
    <property type="entry name" value="L28p-like"/>
    <property type="match status" value="1"/>
</dbReference>
<keyword evidence="3 7" id="KW-0694">RNA-binding</keyword>
<dbReference type="PRINTS" id="PR01249">
    <property type="entry name" value="RIBOSOMALL31"/>
</dbReference>
<dbReference type="HAMAP" id="MF_00501">
    <property type="entry name" value="Ribosomal_bL31_1"/>
    <property type="match status" value="1"/>
</dbReference>
<evidence type="ECO:0000256" key="7">
    <source>
        <dbReference type="HAMAP-Rule" id="MF_00501"/>
    </source>
</evidence>
<evidence type="ECO:0000256" key="4">
    <source>
        <dbReference type="ARBA" id="ARBA00022980"/>
    </source>
</evidence>
<dbReference type="Pfam" id="PF01197">
    <property type="entry name" value="Ribosomal_L31"/>
    <property type="match status" value="1"/>
</dbReference>
<reference evidence="8 9" key="1">
    <citation type="journal article" date="2016" name="Nat. Commun.">
        <title>Thousands of microbial genomes shed light on interconnected biogeochemical processes in an aquifer system.</title>
        <authorList>
            <person name="Anantharaman K."/>
            <person name="Brown C.T."/>
            <person name="Hug L.A."/>
            <person name="Sharon I."/>
            <person name="Castelle C.J."/>
            <person name="Probst A.J."/>
            <person name="Thomas B.C."/>
            <person name="Singh A."/>
            <person name="Wilkins M.J."/>
            <person name="Karaoz U."/>
            <person name="Brodie E.L."/>
            <person name="Williams K.H."/>
            <person name="Hubbard S.S."/>
            <person name="Banfield J.F."/>
        </authorList>
    </citation>
    <scope>NUCLEOTIDE SEQUENCE [LARGE SCALE GENOMIC DNA]</scope>
</reference>
<evidence type="ECO:0000256" key="3">
    <source>
        <dbReference type="ARBA" id="ARBA00022884"/>
    </source>
</evidence>
<evidence type="ECO:0000256" key="5">
    <source>
        <dbReference type="ARBA" id="ARBA00023274"/>
    </source>
</evidence>
<dbReference type="GO" id="GO:0046872">
    <property type="term" value="F:metal ion binding"/>
    <property type="evidence" value="ECO:0007669"/>
    <property type="project" value="UniProtKB-KW"/>
</dbReference>
<sequence>MKASIHPQYYPEAQVVCACGNMFTVGSTKQSIHVEICHKCHPFYTGELKFVDTLGRVEKFQKKQKQAQTTAGVYISNKKKKQAQQKEEYKPKTLREMLLGTS</sequence>
<keyword evidence="7" id="KW-0479">Metal-binding</keyword>
<dbReference type="Gene3D" id="4.10.830.30">
    <property type="entry name" value="Ribosomal protein L31"/>
    <property type="match status" value="1"/>
</dbReference>
<dbReference type="GO" id="GO:0005840">
    <property type="term" value="C:ribosome"/>
    <property type="evidence" value="ECO:0007669"/>
    <property type="project" value="UniProtKB-KW"/>
</dbReference>
<dbReference type="InterPro" id="IPR034704">
    <property type="entry name" value="Ribosomal_bL28/bL31-like_sf"/>
</dbReference>
<keyword evidence="4 7" id="KW-0689">Ribosomal protein</keyword>
<dbReference type="InterPro" id="IPR002150">
    <property type="entry name" value="Ribosomal_bL31"/>
</dbReference>
<evidence type="ECO:0000256" key="6">
    <source>
        <dbReference type="ARBA" id="ARBA00035687"/>
    </source>
</evidence>
<name>A0A1F6AQP8_9BACT</name>
<dbReference type="EMBL" id="MFJR01000007">
    <property type="protein sequence ID" value="OGG27009.1"/>
    <property type="molecule type" value="Genomic_DNA"/>
</dbReference>
<evidence type="ECO:0000313" key="9">
    <source>
        <dbReference type="Proteomes" id="UP000176609"/>
    </source>
</evidence>
<dbReference type="AlphaFoldDB" id="A0A1F6AQP8"/>
<evidence type="ECO:0000256" key="1">
    <source>
        <dbReference type="ARBA" id="ARBA00009296"/>
    </source>
</evidence>
<dbReference type="NCBIfam" id="TIGR00105">
    <property type="entry name" value="L31"/>
    <property type="match status" value="1"/>
</dbReference>
<keyword evidence="2 7" id="KW-0699">rRNA-binding</keyword>
<dbReference type="Proteomes" id="UP000176609">
    <property type="component" value="Unassembled WGS sequence"/>
</dbReference>
<gene>
    <name evidence="7" type="primary">rpmE</name>
    <name evidence="8" type="ORF">A2960_02590</name>
</gene>
<feature type="binding site" evidence="7">
    <location>
        <position position="40"/>
    </location>
    <ligand>
        <name>Zn(2+)</name>
        <dbReference type="ChEBI" id="CHEBI:29105"/>
    </ligand>
</feature>
<keyword evidence="7" id="KW-0862">Zinc</keyword>
<feature type="binding site" evidence="7">
    <location>
        <position position="17"/>
    </location>
    <ligand>
        <name>Zn(2+)</name>
        <dbReference type="ChEBI" id="CHEBI:29105"/>
    </ligand>
</feature>
<keyword evidence="5 7" id="KW-0687">Ribonucleoprotein</keyword>
<comment type="function">
    <text evidence="7">Binds the 23S rRNA.</text>
</comment>
<dbReference type="InterPro" id="IPR042105">
    <property type="entry name" value="Ribosomal_bL31_sf"/>
</dbReference>
<comment type="caution">
    <text evidence="8">The sequence shown here is derived from an EMBL/GenBank/DDBJ whole genome shotgun (WGS) entry which is preliminary data.</text>
</comment>
<dbReference type="GO" id="GO:0019843">
    <property type="term" value="F:rRNA binding"/>
    <property type="evidence" value="ECO:0007669"/>
    <property type="project" value="UniProtKB-KW"/>
</dbReference>
<comment type="cofactor">
    <cofactor evidence="7">
        <name>Zn(2+)</name>
        <dbReference type="ChEBI" id="CHEBI:29105"/>
    </cofactor>
    <text evidence="7">Binds 1 zinc ion per subunit.</text>
</comment>
<protein>
    <recommendedName>
        <fullName evidence="6 7">Large ribosomal subunit protein bL31</fullName>
    </recommendedName>
</protein>
<dbReference type="PANTHER" id="PTHR33280">
    <property type="entry name" value="50S RIBOSOMAL PROTEIN L31, CHLOROPLASTIC"/>
    <property type="match status" value="1"/>
</dbReference>
<organism evidence="8 9">
    <name type="scientific">Candidatus Gottesmanbacteria bacterium RIFCSPLOWO2_01_FULL_39_12b</name>
    <dbReference type="NCBI Taxonomy" id="1798388"/>
    <lineage>
        <taxon>Bacteria</taxon>
        <taxon>Candidatus Gottesmaniibacteriota</taxon>
    </lineage>
</organism>
<feature type="binding site" evidence="7">
    <location>
        <position position="19"/>
    </location>
    <ligand>
        <name>Zn(2+)</name>
        <dbReference type="ChEBI" id="CHEBI:29105"/>
    </ligand>
</feature>
<evidence type="ECO:0000256" key="2">
    <source>
        <dbReference type="ARBA" id="ARBA00022730"/>
    </source>
</evidence>
<dbReference type="GO" id="GO:1990904">
    <property type="term" value="C:ribonucleoprotein complex"/>
    <property type="evidence" value="ECO:0007669"/>
    <property type="project" value="UniProtKB-KW"/>
</dbReference>
<dbReference type="GO" id="GO:0006412">
    <property type="term" value="P:translation"/>
    <property type="evidence" value="ECO:0007669"/>
    <property type="project" value="UniProtKB-UniRule"/>
</dbReference>
<evidence type="ECO:0000313" key="8">
    <source>
        <dbReference type="EMBL" id="OGG27009.1"/>
    </source>
</evidence>